<evidence type="ECO:0000313" key="4">
    <source>
        <dbReference type="Proteomes" id="UP001443914"/>
    </source>
</evidence>
<proteinExistence type="predicted"/>
<evidence type="ECO:0000259" key="2">
    <source>
        <dbReference type="Pfam" id="PF14392"/>
    </source>
</evidence>
<feature type="region of interest" description="Disordered" evidence="1">
    <location>
        <begin position="60"/>
        <end position="81"/>
    </location>
</feature>
<feature type="domain" description="Zinc knuckle CX2CX4HX4C" evidence="2">
    <location>
        <begin position="12"/>
        <end position="34"/>
    </location>
</feature>
<dbReference type="Proteomes" id="UP001443914">
    <property type="component" value="Unassembled WGS sequence"/>
</dbReference>
<reference evidence="3" key="1">
    <citation type="submission" date="2024-03" db="EMBL/GenBank/DDBJ databases">
        <title>WGS assembly of Saponaria officinalis var. Norfolk2.</title>
        <authorList>
            <person name="Jenkins J."/>
            <person name="Shu S."/>
            <person name="Grimwood J."/>
            <person name="Barry K."/>
            <person name="Goodstein D."/>
            <person name="Schmutz J."/>
            <person name="Leebens-Mack J."/>
            <person name="Osbourn A."/>
        </authorList>
    </citation>
    <scope>NUCLEOTIDE SEQUENCE [LARGE SCALE GENOMIC DNA]</scope>
    <source>
        <strain evidence="3">JIC</strain>
    </source>
</reference>
<dbReference type="Pfam" id="PF14392">
    <property type="entry name" value="zf-CCHC_4"/>
    <property type="match status" value="1"/>
</dbReference>
<evidence type="ECO:0000256" key="1">
    <source>
        <dbReference type="SAM" id="MobiDB-lite"/>
    </source>
</evidence>
<comment type="caution">
    <text evidence="3">The sequence shown here is derived from an EMBL/GenBank/DDBJ whole genome shotgun (WGS) entry which is preliminary data.</text>
</comment>
<feature type="region of interest" description="Disordered" evidence="1">
    <location>
        <begin position="199"/>
        <end position="245"/>
    </location>
</feature>
<evidence type="ECO:0000313" key="3">
    <source>
        <dbReference type="EMBL" id="KAK9714429.1"/>
    </source>
</evidence>
<organism evidence="3 4">
    <name type="scientific">Saponaria officinalis</name>
    <name type="common">Common soapwort</name>
    <name type="synonym">Lychnis saponaria</name>
    <dbReference type="NCBI Taxonomy" id="3572"/>
    <lineage>
        <taxon>Eukaryota</taxon>
        <taxon>Viridiplantae</taxon>
        <taxon>Streptophyta</taxon>
        <taxon>Embryophyta</taxon>
        <taxon>Tracheophyta</taxon>
        <taxon>Spermatophyta</taxon>
        <taxon>Magnoliopsida</taxon>
        <taxon>eudicotyledons</taxon>
        <taxon>Gunneridae</taxon>
        <taxon>Pentapetalae</taxon>
        <taxon>Caryophyllales</taxon>
        <taxon>Caryophyllaceae</taxon>
        <taxon>Caryophylleae</taxon>
        <taxon>Saponaria</taxon>
    </lineage>
</organism>
<feature type="region of interest" description="Disordered" evidence="1">
    <location>
        <begin position="148"/>
        <end position="177"/>
    </location>
</feature>
<protein>
    <recommendedName>
        <fullName evidence="2">Zinc knuckle CX2CX4HX4C domain-containing protein</fullName>
    </recommendedName>
</protein>
<keyword evidence="4" id="KW-1185">Reference proteome</keyword>
<name>A0AAW1K4X1_SAPOF</name>
<feature type="compositionally biased region" description="Basic and acidic residues" evidence="1">
    <location>
        <begin position="60"/>
        <end position="77"/>
    </location>
</feature>
<dbReference type="AlphaFoldDB" id="A0AAW1K4X1"/>
<gene>
    <name evidence="3" type="ORF">RND81_06G093600</name>
</gene>
<accession>A0AAW1K4X1</accession>
<sequence length="245" mass="26382">MPNGIAVPFQVKYERLLIFCYGCGVFGHGEMDCELGPCEEGTLAFDADIRASPWKGIKKEAEPSRRKSACKPEDRFETGTQNDQENVERLISKLQSVVLGRNKDGQEISKTPQEEADARRHEALGWEEPLRAMGMEKEVVANVRADGAEAGKGDSGGAQTTVEATGGSEGNYGDANTQLNGQIMGMELMGEGMAAKGVNSGLKGKGKSDNRKGSWCRLARTGSHSNLTEVGTKIGLKRGRESDND</sequence>
<dbReference type="EMBL" id="JBDFQZ010000006">
    <property type="protein sequence ID" value="KAK9714429.1"/>
    <property type="molecule type" value="Genomic_DNA"/>
</dbReference>
<dbReference type="InterPro" id="IPR025836">
    <property type="entry name" value="Zn_knuckle_CX2CX4HX4C"/>
</dbReference>